<keyword evidence="1" id="KW-0812">Transmembrane</keyword>
<dbReference type="InterPro" id="IPR000477">
    <property type="entry name" value="RT_dom"/>
</dbReference>
<keyword evidence="4" id="KW-1185">Reference proteome</keyword>
<dbReference type="Proteomes" id="UP000242715">
    <property type="component" value="Unassembled WGS sequence"/>
</dbReference>
<dbReference type="InterPro" id="IPR026960">
    <property type="entry name" value="RVT-Znf"/>
</dbReference>
<evidence type="ECO:0000313" key="3">
    <source>
        <dbReference type="EMBL" id="GAU46725.1"/>
    </source>
</evidence>
<dbReference type="InterPro" id="IPR036691">
    <property type="entry name" value="Endo/exonu/phosph_ase_sf"/>
</dbReference>
<dbReference type="EMBL" id="DF974243">
    <property type="protein sequence ID" value="GAU46725.1"/>
    <property type="molecule type" value="Genomic_DNA"/>
</dbReference>
<dbReference type="Pfam" id="PF13966">
    <property type="entry name" value="zf-RVT"/>
    <property type="match status" value="1"/>
</dbReference>
<accession>A0A2Z6PCL3</accession>
<dbReference type="Pfam" id="PF00078">
    <property type="entry name" value="RVT_1"/>
    <property type="match status" value="1"/>
</dbReference>
<dbReference type="Gene3D" id="3.60.10.10">
    <property type="entry name" value="Endonuclease/exonuclease/phosphatase"/>
    <property type="match status" value="1"/>
</dbReference>
<reference evidence="4" key="1">
    <citation type="journal article" date="2017" name="Front. Plant Sci.">
        <title>Climate Clever Clovers: New Paradigm to Reduce the Environmental Footprint of Ruminants by Breeding Low Methanogenic Forages Utilizing Haplotype Variation.</title>
        <authorList>
            <person name="Kaur P."/>
            <person name="Appels R."/>
            <person name="Bayer P.E."/>
            <person name="Keeble-Gagnere G."/>
            <person name="Wang J."/>
            <person name="Hirakawa H."/>
            <person name="Shirasawa K."/>
            <person name="Vercoe P."/>
            <person name="Stefanova K."/>
            <person name="Durmic Z."/>
            <person name="Nichols P."/>
            <person name="Revell C."/>
            <person name="Isobe S.N."/>
            <person name="Edwards D."/>
            <person name="Erskine W."/>
        </authorList>
    </citation>
    <scope>NUCLEOTIDE SEQUENCE [LARGE SCALE GENOMIC DNA]</scope>
    <source>
        <strain evidence="4">cv. Daliak</strain>
    </source>
</reference>
<keyword evidence="1" id="KW-1133">Transmembrane helix</keyword>
<dbReference type="OrthoDB" id="1404611at2759"/>
<name>A0A2Z6PCL3_TRISU</name>
<protein>
    <recommendedName>
        <fullName evidence="2">Reverse transcriptase domain-containing protein</fullName>
    </recommendedName>
</protein>
<feature type="domain" description="Reverse transcriptase" evidence="2">
    <location>
        <begin position="1"/>
        <end position="305"/>
    </location>
</feature>
<evidence type="ECO:0000256" key="1">
    <source>
        <dbReference type="SAM" id="Phobius"/>
    </source>
</evidence>
<dbReference type="AlphaFoldDB" id="A0A2Z6PCL3"/>
<evidence type="ECO:0000259" key="2">
    <source>
        <dbReference type="PROSITE" id="PS50878"/>
    </source>
</evidence>
<keyword evidence="1" id="KW-0472">Membrane</keyword>
<organism evidence="3 4">
    <name type="scientific">Trifolium subterraneum</name>
    <name type="common">Subterranean clover</name>
    <dbReference type="NCBI Taxonomy" id="3900"/>
    <lineage>
        <taxon>Eukaryota</taxon>
        <taxon>Viridiplantae</taxon>
        <taxon>Streptophyta</taxon>
        <taxon>Embryophyta</taxon>
        <taxon>Tracheophyta</taxon>
        <taxon>Spermatophyta</taxon>
        <taxon>Magnoliopsida</taxon>
        <taxon>eudicotyledons</taxon>
        <taxon>Gunneridae</taxon>
        <taxon>Pentapetalae</taxon>
        <taxon>rosids</taxon>
        <taxon>fabids</taxon>
        <taxon>Fabales</taxon>
        <taxon>Fabaceae</taxon>
        <taxon>Papilionoideae</taxon>
        <taxon>50 kb inversion clade</taxon>
        <taxon>NPAAA clade</taxon>
        <taxon>Hologalegina</taxon>
        <taxon>IRL clade</taxon>
        <taxon>Trifolieae</taxon>
        <taxon>Trifolium</taxon>
    </lineage>
</organism>
<evidence type="ECO:0000313" key="4">
    <source>
        <dbReference type="Proteomes" id="UP000242715"/>
    </source>
</evidence>
<sequence length="776" mass="88959">MIVGTFNCRGLGSRVKRRKVKELIGVEKLDFLALQETKLVEVTNPLCCSLWGNNDCDWVSLPAVGNSGDILSIWSKSLGSLVFSFTGGGFVGTQSAFLKARQLVEGVVVVNEVIDFAKKAGNDCLILKVDFEKAYDSVDWGFLDYMLGRFGFCPKWRAWMKACVWGGNVSVLVNGSPTQEIPIMRGLKQGDPLAPLLFLLVAEGLGGLRAVEINRFRPFLVGDGAPVSLLQYADDTLCIGEATVENLWVMKAVLRGFEMTSGLKVNFWKSCVIGVNVSEEFLGMASDFLNCRIGKTPFKYLGLPVGANSRKMSTWEPMLDTIRGRISSWSCKYVSLGGRIVLINAVLNAIPIFYLSYMKMPTKVWRQLVKIQRNFLWGGLSNRSKTCWVKWDDICRPKNEVGLGIRDLRLVNTSLLAKWRWKILSHEEEEVWKQIVKARYGSDVIGNRCLGAADIPRSTSNWWRDICNLEGEFSWFSSAVGKKVGRGDSTSFWNEIWIGDQSLRQRFPRLFGISLQKQEVIQNLGSLTEGRWQWELLWRRDRFQWEEDQYREFIDVIAPFAPVDNHDRWLWLGDGIQGFTVKSAYMRLENLVNNRRILEPVENFVFKRLWKCAAPSKVHAFVWQLLLDRVQTKANLFKCKMLHSDQQTCVLCDGKIETAVHLFLHCDWVAKVWYEITRWLGFTLIIPPNLAISFAMWATCVSNKKEKKGICLIWNVFMWVVWKTRNGCIFNNMAAICEEVVEQIKVMSWQWFIGRMAKAPCLLYEWKWSPIDSMRR</sequence>
<dbReference type="SUPFAM" id="SSF56219">
    <property type="entry name" value="DNase I-like"/>
    <property type="match status" value="1"/>
</dbReference>
<dbReference type="PROSITE" id="PS50878">
    <property type="entry name" value="RT_POL"/>
    <property type="match status" value="1"/>
</dbReference>
<dbReference type="PANTHER" id="PTHR33116:SF78">
    <property type="entry name" value="OS12G0587133 PROTEIN"/>
    <property type="match status" value="1"/>
</dbReference>
<dbReference type="PANTHER" id="PTHR33116">
    <property type="entry name" value="REVERSE TRANSCRIPTASE ZINC-BINDING DOMAIN-CONTAINING PROTEIN-RELATED-RELATED"/>
    <property type="match status" value="1"/>
</dbReference>
<gene>
    <name evidence="3" type="ORF">TSUD_100170</name>
</gene>
<dbReference type="CDD" id="cd01650">
    <property type="entry name" value="RT_nLTR_like"/>
    <property type="match status" value="1"/>
</dbReference>
<feature type="transmembrane region" description="Helical" evidence="1">
    <location>
        <begin position="679"/>
        <end position="698"/>
    </location>
</feature>
<proteinExistence type="predicted"/>